<gene>
    <name evidence="1" type="ORF">HGB38_16075</name>
</gene>
<evidence type="ECO:0000313" key="2">
    <source>
        <dbReference type="Proteomes" id="UP000540698"/>
    </source>
</evidence>
<reference evidence="1 2" key="1">
    <citation type="submission" date="2020-04" db="EMBL/GenBank/DDBJ databases">
        <title>MicrobeNet Type strains.</title>
        <authorList>
            <person name="Nicholson A.C."/>
        </authorList>
    </citation>
    <scope>NUCLEOTIDE SEQUENCE [LARGE SCALE GENOMIC DNA]</scope>
    <source>
        <strain evidence="1 2">DSM 44956</strain>
    </source>
</reference>
<protein>
    <submittedName>
        <fullName evidence="1">Uncharacterized protein</fullName>
    </submittedName>
</protein>
<sequence>MSVRDVVRAELRTLRRLPGELDESKMLEAPVILKGLGGGNADIALSRLLFFSRHHKDDRDIMTALATMGYLNEADSVQARLDDYSLVHGTDARTIRRWSDRGIDKLAQLILTNAPWVDPRIALDVKVESDTARFKAHFQVPRIIGMRLPTLRLNGDDYELDFSRLKSNELHVNYATSWYETPLKHEETKAKFVLECSGEMVPTYVLNSTVKSADTTIASYLSLYRLIVKIQRSK</sequence>
<dbReference type="RefSeq" id="WP_157113911.1">
    <property type="nucleotide sequence ID" value="NZ_JAAXOS010000007.1"/>
</dbReference>
<comment type="caution">
    <text evidence="1">The sequence shown here is derived from an EMBL/GenBank/DDBJ whole genome shotgun (WGS) entry which is preliminary data.</text>
</comment>
<proteinExistence type="predicted"/>
<dbReference type="AlphaFoldDB" id="A0A7X6L4L1"/>
<evidence type="ECO:0000313" key="1">
    <source>
        <dbReference type="EMBL" id="NKY27733.1"/>
    </source>
</evidence>
<name>A0A7X6L4L1_9NOCA</name>
<organism evidence="1 2">
    <name type="scientific">Nocardia gamkensis</name>
    <dbReference type="NCBI Taxonomy" id="352869"/>
    <lineage>
        <taxon>Bacteria</taxon>
        <taxon>Bacillati</taxon>
        <taxon>Actinomycetota</taxon>
        <taxon>Actinomycetes</taxon>
        <taxon>Mycobacteriales</taxon>
        <taxon>Nocardiaceae</taxon>
        <taxon>Nocardia</taxon>
    </lineage>
</organism>
<keyword evidence="2" id="KW-1185">Reference proteome</keyword>
<dbReference type="Proteomes" id="UP000540698">
    <property type="component" value="Unassembled WGS sequence"/>
</dbReference>
<dbReference type="EMBL" id="JAAXOS010000007">
    <property type="protein sequence ID" value="NKY27733.1"/>
    <property type="molecule type" value="Genomic_DNA"/>
</dbReference>
<accession>A0A7X6L4L1</accession>